<dbReference type="InterPro" id="IPR006011">
    <property type="entry name" value="Syntaxin_N"/>
</dbReference>
<feature type="compositionally biased region" description="Basic and acidic residues" evidence="2">
    <location>
        <begin position="1"/>
        <end position="94"/>
    </location>
</feature>
<evidence type="ECO:0000256" key="3">
    <source>
        <dbReference type="SAM" id="Phobius"/>
    </source>
</evidence>
<dbReference type="Proteomes" id="UP001652660">
    <property type="component" value="Chromosome 2c"/>
</dbReference>
<keyword evidence="3" id="KW-0812">Transmembrane</keyword>
<keyword evidence="3" id="KW-0472">Membrane</keyword>
<dbReference type="RefSeq" id="XP_027102648.2">
    <property type="nucleotide sequence ID" value="XM_027246847.2"/>
</dbReference>
<dbReference type="GO" id="GO:0006887">
    <property type="term" value="P:exocytosis"/>
    <property type="evidence" value="ECO:0007669"/>
    <property type="project" value="TreeGrafter"/>
</dbReference>
<dbReference type="GO" id="GO:0048278">
    <property type="term" value="P:vesicle docking"/>
    <property type="evidence" value="ECO:0007669"/>
    <property type="project" value="TreeGrafter"/>
</dbReference>
<dbReference type="GO" id="GO:0005484">
    <property type="term" value="F:SNAP receptor activity"/>
    <property type="evidence" value="ECO:0007669"/>
    <property type="project" value="TreeGrafter"/>
</dbReference>
<dbReference type="GO" id="GO:0006906">
    <property type="term" value="P:vesicle fusion"/>
    <property type="evidence" value="ECO:0007669"/>
    <property type="project" value="TreeGrafter"/>
</dbReference>
<keyword evidence="5" id="KW-1185">Reference proteome</keyword>
<reference evidence="6" key="2">
    <citation type="submission" date="2025-08" db="UniProtKB">
        <authorList>
            <consortium name="RefSeq"/>
        </authorList>
    </citation>
    <scope>IDENTIFICATION</scope>
    <source>
        <tissue evidence="6">Leaves</tissue>
    </source>
</reference>
<dbReference type="GeneID" id="113723884"/>
<evidence type="ECO:0000313" key="6">
    <source>
        <dbReference type="RefSeq" id="XP_027102648.2"/>
    </source>
</evidence>
<evidence type="ECO:0000313" key="5">
    <source>
        <dbReference type="Proteomes" id="UP001652660"/>
    </source>
</evidence>
<sequence length="383" mass="43214">MGEGKERGQTRREREGGGEGEERGRGEAAGEGRGWGEVRPERVAKGEREGGGEGEERGRGGAAGEGKEGEREREREREKEKRDGGEGRKYKDLKNQAPRDSMEIGGRLSNDASHLDRFMHELEIVKEDVKSMDKLRNRLNETNEESKTVPDAAKMKELRARMDSDVDHVSMLAKSIKKRVEALEFMSSTDTIDRTMISVVMGLGKKLRDMMDEFQGLRVKMATVYKETVESKYYSITGEKQYIEAIENLASTGRLEDSLEEAIQEHGRDRVVDFFQEVQERREGSKNMQRNLVELHQAFLDTAAVVEGFGQKESKSGGLGRENQVVRESSFMKSTGAAQLLDQPDHYDMEARRRAKFAIAGAVTLVVMILIPLFVNESFRDLE</sequence>
<keyword evidence="1" id="KW-0813">Transport</keyword>
<feature type="transmembrane region" description="Helical" evidence="3">
    <location>
        <begin position="357"/>
        <end position="375"/>
    </location>
</feature>
<dbReference type="GO" id="GO:0012505">
    <property type="term" value="C:endomembrane system"/>
    <property type="evidence" value="ECO:0007669"/>
    <property type="project" value="TreeGrafter"/>
</dbReference>
<reference evidence="5" key="1">
    <citation type="journal article" date="2025" name="Foods">
        <title>Unveiling the Microbial Signatures of Arabica Coffee Cherries: Insights into Ripeness Specific Diversity, Functional Traits, and Implications for Quality and Safety.</title>
        <authorList>
            <consortium name="RefSeq"/>
            <person name="Tenea G.N."/>
            <person name="Cifuentes V."/>
            <person name="Reyes P."/>
            <person name="Cevallos-Vallejos M."/>
        </authorList>
    </citation>
    <scope>NUCLEOTIDE SEQUENCE [LARGE SCALE GENOMIC DNA]</scope>
</reference>
<dbReference type="SMART" id="SM00503">
    <property type="entry name" value="SynN"/>
    <property type="match status" value="1"/>
</dbReference>
<dbReference type="Gene3D" id="1.20.58.70">
    <property type="match status" value="1"/>
</dbReference>
<keyword evidence="3" id="KW-1133">Transmembrane helix</keyword>
<evidence type="ECO:0000256" key="2">
    <source>
        <dbReference type="SAM" id="MobiDB-lite"/>
    </source>
</evidence>
<evidence type="ECO:0000259" key="4">
    <source>
        <dbReference type="SMART" id="SM00503"/>
    </source>
</evidence>
<accession>A0A6P6VI66</accession>
<dbReference type="GO" id="GO:0031201">
    <property type="term" value="C:SNARE complex"/>
    <property type="evidence" value="ECO:0007669"/>
    <property type="project" value="TreeGrafter"/>
</dbReference>
<organism evidence="5 6">
    <name type="scientific">Coffea arabica</name>
    <name type="common">Arabian coffee</name>
    <dbReference type="NCBI Taxonomy" id="13443"/>
    <lineage>
        <taxon>Eukaryota</taxon>
        <taxon>Viridiplantae</taxon>
        <taxon>Streptophyta</taxon>
        <taxon>Embryophyta</taxon>
        <taxon>Tracheophyta</taxon>
        <taxon>Spermatophyta</taxon>
        <taxon>Magnoliopsida</taxon>
        <taxon>eudicotyledons</taxon>
        <taxon>Gunneridae</taxon>
        <taxon>Pentapetalae</taxon>
        <taxon>asterids</taxon>
        <taxon>lamiids</taxon>
        <taxon>Gentianales</taxon>
        <taxon>Rubiaceae</taxon>
        <taxon>Ixoroideae</taxon>
        <taxon>Gardenieae complex</taxon>
        <taxon>Bertiereae - Coffeeae clade</taxon>
        <taxon>Coffeeae</taxon>
        <taxon>Coffea</taxon>
    </lineage>
</organism>
<dbReference type="InterPro" id="IPR045242">
    <property type="entry name" value="Syntaxin"/>
</dbReference>
<name>A0A6P6VI66_COFAR</name>
<dbReference type="PANTHER" id="PTHR19957">
    <property type="entry name" value="SYNTAXIN"/>
    <property type="match status" value="1"/>
</dbReference>
<proteinExistence type="predicted"/>
<feature type="domain" description="Syntaxin N-terminal" evidence="4">
    <location>
        <begin position="110"/>
        <end position="226"/>
    </location>
</feature>
<dbReference type="GO" id="GO:0000149">
    <property type="term" value="F:SNARE binding"/>
    <property type="evidence" value="ECO:0007669"/>
    <property type="project" value="TreeGrafter"/>
</dbReference>
<dbReference type="GO" id="GO:0005886">
    <property type="term" value="C:plasma membrane"/>
    <property type="evidence" value="ECO:0007669"/>
    <property type="project" value="TreeGrafter"/>
</dbReference>
<dbReference type="InterPro" id="IPR010989">
    <property type="entry name" value="SNARE"/>
</dbReference>
<evidence type="ECO:0000256" key="1">
    <source>
        <dbReference type="ARBA" id="ARBA00022927"/>
    </source>
</evidence>
<dbReference type="SUPFAM" id="SSF47661">
    <property type="entry name" value="t-snare proteins"/>
    <property type="match status" value="1"/>
</dbReference>
<protein>
    <submittedName>
        <fullName evidence="6">Syntaxin-124-like</fullName>
    </submittedName>
</protein>
<dbReference type="OrthoDB" id="1723038at2759"/>
<dbReference type="GO" id="GO:0006886">
    <property type="term" value="P:intracellular protein transport"/>
    <property type="evidence" value="ECO:0007669"/>
    <property type="project" value="TreeGrafter"/>
</dbReference>
<dbReference type="PANTHER" id="PTHR19957:SF314">
    <property type="entry name" value="SYNTAXIN-124-RELATED"/>
    <property type="match status" value="1"/>
</dbReference>
<dbReference type="AlphaFoldDB" id="A0A6P6VI66"/>
<keyword evidence="1" id="KW-0653">Protein transport</keyword>
<feature type="region of interest" description="Disordered" evidence="2">
    <location>
        <begin position="1"/>
        <end position="106"/>
    </location>
</feature>
<gene>
    <name evidence="6" type="primary">LOC113723884</name>
</gene>
<dbReference type="Pfam" id="PF00804">
    <property type="entry name" value="Syntaxin"/>
    <property type="match status" value="1"/>
</dbReference>